<dbReference type="InterPro" id="IPR041796">
    <property type="entry name" value="Mre11_N"/>
</dbReference>
<evidence type="ECO:0000256" key="2">
    <source>
        <dbReference type="ARBA" id="ARBA00011322"/>
    </source>
</evidence>
<comment type="function">
    <text evidence="7">SbcCD cleaves DNA hairpin structures. These structures can inhibit DNA replication and are intermediates in certain DNA recombination reactions. The complex acts as a 3'-&gt;5' double strand exonuclease that can open hairpins. It also has a 5' single-strand endonuclease activity.</text>
</comment>
<sequence length="397" mass="42571">MRILHTSDWHLGRSFHRVGLLDAQAAFLDHLVATVRTHDVDVVVVAGDVYDRAVPSLGAVELFDRTLHRLADAGVPAVMISGNHDSARRLGVGAGLMGRAGIHLRTDPAGCGEPVVLADRHGDVAFYGLPYLEPALVREEFEELAARPDRAGQPVGHEAVLGAAMDRVRADLAGRAAGTRSVVLAHAFVVGGVPSESERDITVGGVAFVPAGVFDGVDYVALGHLHGAQTLTERVRYSGSPLAYSFSEATHRKTVWLVELGPDGAVGAERIDCPVPRALARIRGRLDDLLADPGLARHEEAWVEATLTDAARPYEPMARLAERFPYTLSLVFEPEHGEDDPHASYARRLAGRTDQQIAEDFVAHVRGGAGADGPERAVLRGVLDEVRVDATVREVTP</sequence>
<evidence type="ECO:0000256" key="1">
    <source>
        <dbReference type="ARBA" id="ARBA00010555"/>
    </source>
</evidence>
<dbReference type="Proteomes" id="UP000253868">
    <property type="component" value="Chromosome"/>
</dbReference>
<dbReference type="Pfam" id="PF00149">
    <property type="entry name" value="Metallophos"/>
    <property type="match status" value="1"/>
</dbReference>
<evidence type="ECO:0000313" key="11">
    <source>
        <dbReference type="Proteomes" id="UP000253868"/>
    </source>
</evidence>
<organism evidence="10 11">
    <name type="scientific">Streptomyces paludis</name>
    <dbReference type="NCBI Taxonomy" id="2282738"/>
    <lineage>
        <taxon>Bacteria</taxon>
        <taxon>Bacillati</taxon>
        <taxon>Actinomycetota</taxon>
        <taxon>Actinomycetes</taxon>
        <taxon>Kitasatosporales</taxon>
        <taxon>Streptomycetaceae</taxon>
        <taxon>Streptomyces</taxon>
    </lineage>
</organism>
<dbReference type="InterPro" id="IPR026843">
    <property type="entry name" value="SbcD_C"/>
</dbReference>
<name>A0A345HJ19_9ACTN</name>
<keyword evidence="11" id="KW-1185">Reference proteome</keyword>
<dbReference type="Pfam" id="PF12320">
    <property type="entry name" value="SbcD_C"/>
    <property type="match status" value="1"/>
</dbReference>
<dbReference type="PANTHER" id="PTHR30337">
    <property type="entry name" value="COMPONENT OF ATP-DEPENDENT DSDNA EXONUCLEASE"/>
    <property type="match status" value="1"/>
</dbReference>
<dbReference type="PANTHER" id="PTHR30337:SF0">
    <property type="entry name" value="NUCLEASE SBCCD SUBUNIT D"/>
    <property type="match status" value="1"/>
</dbReference>
<gene>
    <name evidence="7" type="primary">sbcD</name>
    <name evidence="10" type="ORF">DVK44_02260</name>
</gene>
<feature type="domain" description="Nuclease SbcCD subunit D C-terminal" evidence="9">
    <location>
        <begin position="276"/>
        <end position="364"/>
    </location>
</feature>
<keyword evidence="5 7" id="KW-0378">Hydrolase</keyword>
<evidence type="ECO:0000313" key="10">
    <source>
        <dbReference type="EMBL" id="AXG76693.1"/>
    </source>
</evidence>
<keyword evidence="7" id="KW-0235">DNA replication</keyword>
<dbReference type="EMBL" id="CP031194">
    <property type="protein sequence ID" value="AXG76693.1"/>
    <property type="molecule type" value="Genomic_DNA"/>
</dbReference>
<dbReference type="CDD" id="cd00840">
    <property type="entry name" value="MPP_Mre11_N"/>
    <property type="match status" value="1"/>
</dbReference>
<dbReference type="GO" id="GO:0006260">
    <property type="term" value="P:DNA replication"/>
    <property type="evidence" value="ECO:0007669"/>
    <property type="project" value="UniProtKB-KW"/>
</dbReference>
<keyword evidence="6 7" id="KW-0269">Exonuclease</keyword>
<dbReference type="SUPFAM" id="SSF56300">
    <property type="entry name" value="Metallo-dependent phosphatases"/>
    <property type="match status" value="1"/>
</dbReference>
<dbReference type="KEGG" id="spad:DVK44_02260"/>
<evidence type="ECO:0000259" key="9">
    <source>
        <dbReference type="Pfam" id="PF12320"/>
    </source>
</evidence>
<dbReference type="InterPro" id="IPR004843">
    <property type="entry name" value="Calcineurin-like_PHP"/>
</dbReference>
<evidence type="ECO:0000256" key="4">
    <source>
        <dbReference type="ARBA" id="ARBA00022722"/>
    </source>
</evidence>
<evidence type="ECO:0000256" key="6">
    <source>
        <dbReference type="ARBA" id="ARBA00022839"/>
    </source>
</evidence>
<dbReference type="InterPro" id="IPR029052">
    <property type="entry name" value="Metallo-depent_PP-like"/>
</dbReference>
<evidence type="ECO:0000256" key="7">
    <source>
        <dbReference type="RuleBase" id="RU363069"/>
    </source>
</evidence>
<evidence type="ECO:0000259" key="8">
    <source>
        <dbReference type="Pfam" id="PF00149"/>
    </source>
</evidence>
<reference evidence="11" key="1">
    <citation type="submission" date="2018-07" db="EMBL/GenBank/DDBJ databases">
        <authorList>
            <person name="Zhao J."/>
        </authorList>
    </citation>
    <scope>NUCLEOTIDE SEQUENCE [LARGE SCALE GENOMIC DNA]</scope>
    <source>
        <strain evidence="11">GSSD-12</strain>
    </source>
</reference>
<dbReference type="GO" id="GO:0006310">
    <property type="term" value="P:DNA recombination"/>
    <property type="evidence" value="ECO:0007669"/>
    <property type="project" value="UniProtKB-KW"/>
</dbReference>
<dbReference type="GO" id="GO:0008408">
    <property type="term" value="F:3'-5' exonuclease activity"/>
    <property type="evidence" value="ECO:0007669"/>
    <property type="project" value="InterPro"/>
</dbReference>
<comment type="subunit">
    <text evidence="2 7">Heterodimer of SbcC and SbcD.</text>
</comment>
<keyword evidence="4 7" id="KW-0540">Nuclease</keyword>
<dbReference type="GO" id="GO:0004519">
    <property type="term" value="F:endonuclease activity"/>
    <property type="evidence" value="ECO:0007669"/>
    <property type="project" value="UniProtKB-KW"/>
</dbReference>
<dbReference type="InterPro" id="IPR050535">
    <property type="entry name" value="DNA_Repair-Maintenance_Comp"/>
</dbReference>
<keyword evidence="7" id="KW-0255">Endonuclease</keyword>
<proteinExistence type="inferred from homology"/>
<dbReference type="RefSeq" id="WP_114658072.1">
    <property type="nucleotide sequence ID" value="NZ_CP031194.1"/>
</dbReference>
<dbReference type="Gene3D" id="3.60.21.10">
    <property type="match status" value="1"/>
</dbReference>
<protein>
    <recommendedName>
        <fullName evidence="3 7">Nuclease SbcCD subunit D</fullName>
    </recommendedName>
</protein>
<evidence type="ECO:0000256" key="3">
    <source>
        <dbReference type="ARBA" id="ARBA00013365"/>
    </source>
</evidence>
<dbReference type="AlphaFoldDB" id="A0A345HJ19"/>
<dbReference type="OrthoDB" id="9773856at2"/>
<comment type="similarity">
    <text evidence="1 7">Belongs to the SbcD family.</text>
</comment>
<dbReference type="InterPro" id="IPR004593">
    <property type="entry name" value="SbcD"/>
</dbReference>
<dbReference type="NCBIfam" id="TIGR00619">
    <property type="entry name" value="sbcd"/>
    <property type="match status" value="1"/>
</dbReference>
<accession>A0A345HJ19</accession>
<feature type="domain" description="Calcineurin-like phosphoesterase" evidence="8">
    <location>
        <begin position="1"/>
        <end position="226"/>
    </location>
</feature>
<evidence type="ECO:0000256" key="5">
    <source>
        <dbReference type="ARBA" id="ARBA00022801"/>
    </source>
</evidence>
<keyword evidence="7" id="KW-0233">DNA recombination</keyword>